<organism evidence="2 3">
    <name type="scientific">Streptomyces fructofermentans</name>
    <dbReference type="NCBI Taxonomy" id="152141"/>
    <lineage>
        <taxon>Bacteria</taxon>
        <taxon>Bacillati</taxon>
        <taxon>Actinomycetota</taxon>
        <taxon>Actinomycetes</taxon>
        <taxon>Kitasatosporales</taxon>
        <taxon>Streptomycetaceae</taxon>
        <taxon>Streptomyces</taxon>
    </lineage>
</organism>
<proteinExistence type="predicted"/>
<accession>A0A918NKU7</accession>
<dbReference type="AlphaFoldDB" id="A0A918NKU7"/>
<dbReference type="EMBL" id="BMWD01000019">
    <property type="protein sequence ID" value="GGX76625.1"/>
    <property type="molecule type" value="Genomic_DNA"/>
</dbReference>
<evidence type="ECO:0000259" key="1">
    <source>
        <dbReference type="Pfam" id="PF01814"/>
    </source>
</evidence>
<gene>
    <name evidence="2" type="ORF">GCM10010515_50660</name>
</gene>
<comment type="caution">
    <text evidence="2">The sequence shown here is derived from an EMBL/GenBank/DDBJ whole genome shotgun (WGS) entry which is preliminary data.</text>
</comment>
<name>A0A918NKU7_9ACTN</name>
<feature type="domain" description="Hemerythrin-like" evidence="1">
    <location>
        <begin position="17"/>
        <end position="143"/>
    </location>
</feature>
<protein>
    <recommendedName>
        <fullName evidence="1">Hemerythrin-like domain-containing protein</fullName>
    </recommendedName>
</protein>
<reference evidence="2" key="2">
    <citation type="submission" date="2020-09" db="EMBL/GenBank/DDBJ databases">
        <authorList>
            <person name="Sun Q."/>
            <person name="Ohkuma M."/>
        </authorList>
    </citation>
    <scope>NUCLEOTIDE SEQUENCE</scope>
    <source>
        <strain evidence="2">JCM 4956</strain>
    </source>
</reference>
<dbReference type="Proteomes" id="UP000645555">
    <property type="component" value="Unassembled WGS sequence"/>
</dbReference>
<evidence type="ECO:0000313" key="3">
    <source>
        <dbReference type="Proteomes" id="UP000645555"/>
    </source>
</evidence>
<dbReference type="InterPro" id="IPR012312">
    <property type="entry name" value="Hemerythrin-like"/>
</dbReference>
<evidence type="ECO:0000313" key="2">
    <source>
        <dbReference type="EMBL" id="GGX76625.1"/>
    </source>
</evidence>
<reference evidence="2" key="1">
    <citation type="journal article" date="2014" name="Int. J. Syst. Evol. Microbiol.">
        <title>Complete genome sequence of Corynebacterium casei LMG S-19264T (=DSM 44701T), isolated from a smear-ripened cheese.</title>
        <authorList>
            <consortium name="US DOE Joint Genome Institute (JGI-PGF)"/>
            <person name="Walter F."/>
            <person name="Albersmeier A."/>
            <person name="Kalinowski J."/>
            <person name="Ruckert C."/>
        </authorList>
    </citation>
    <scope>NUCLEOTIDE SEQUENCE</scope>
    <source>
        <strain evidence="2">JCM 4956</strain>
    </source>
</reference>
<sequence length="223" mass="24802">MSRKTGGCADIRDMLVVHQAFLAAYEKAPGLVLGVRDGDSDRAEVVADHLRLVGDFLHLHHKGEDDLLWPKIEMRAPASLDPVLRILEAQHVEIDSLTARASELADRWRTTARASTGEKLAEALTRLGRELARHLELEEKEVLSSVHLYVSAKEWHQLGDHAINGLPRAKLPIIFGMLAEIADPSVVKLMLESAPVVPRVIMPMLGPRAYARHARRVYGSRRA</sequence>
<keyword evidence="3" id="KW-1185">Reference proteome</keyword>
<dbReference type="Gene3D" id="1.20.120.520">
    <property type="entry name" value="nmb1532 protein domain like"/>
    <property type="match status" value="1"/>
</dbReference>
<dbReference type="RefSeq" id="WP_190037863.1">
    <property type="nucleotide sequence ID" value="NZ_BMWD01000019.1"/>
</dbReference>
<dbReference type="CDD" id="cd12108">
    <property type="entry name" value="Hr-like"/>
    <property type="match status" value="1"/>
</dbReference>
<dbReference type="Pfam" id="PF01814">
    <property type="entry name" value="Hemerythrin"/>
    <property type="match status" value="1"/>
</dbReference>